<dbReference type="EMBL" id="CAAALY010114059">
    <property type="protein sequence ID" value="VEL30643.1"/>
    <property type="molecule type" value="Genomic_DNA"/>
</dbReference>
<gene>
    <name evidence="1" type="ORF">PXEA_LOCUS24083</name>
</gene>
<comment type="caution">
    <text evidence="1">The sequence shown here is derived from an EMBL/GenBank/DDBJ whole genome shotgun (WGS) entry which is preliminary data.</text>
</comment>
<name>A0A3S5AWW0_9PLAT</name>
<accession>A0A3S5AWW0</accession>
<dbReference type="Proteomes" id="UP000784294">
    <property type="component" value="Unassembled WGS sequence"/>
</dbReference>
<proteinExistence type="predicted"/>
<protein>
    <submittedName>
        <fullName evidence="1">Uncharacterized protein</fullName>
    </submittedName>
</protein>
<evidence type="ECO:0000313" key="2">
    <source>
        <dbReference type="Proteomes" id="UP000784294"/>
    </source>
</evidence>
<sequence>MINGRCVPRNISVKRTSLPCALQARCRLQAIGKCQPDGMLAMQLVCIKLDEKSASCLRTTTAKPSVSCSCDPTPVEEIGHCNADGFTVKKVYTRKMEKGKCQRVVKSVKKILCKCGNVKTTKACGLKGE</sequence>
<reference evidence="1" key="1">
    <citation type="submission" date="2018-11" db="EMBL/GenBank/DDBJ databases">
        <authorList>
            <consortium name="Pathogen Informatics"/>
        </authorList>
    </citation>
    <scope>NUCLEOTIDE SEQUENCE</scope>
</reference>
<organism evidence="1 2">
    <name type="scientific">Protopolystoma xenopodis</name>
    <dbReference type="NCBI Taxonomy" id="117903"/>
    <lineage>
        <taxon>Eukaryota</taxon>
        <taxon>Metazoa</taxon>
        <taxon>Spiralia</taxon>
        <taxon>Lophotrochozoa</taxon>
        <taxon>Platyhelminthes</taxon>
        <taxon>Monogenea</taxon>
        <taxon>Polyopisthocotylea</taxon>
        <taxon>Polystomatidea</taxon>
        <taxon>Polystomatidae</taxon>
        <taxon>Protopolystoma</taxon>
    </lineage>
</organism>
<evidence type="ECO:0000313" key="1">
    <source>
        <dbReference type="EMBL" id="VEL30643.1"/>
    </source>
</evidence>
<keyword evidence="2" id="KW-1185">Reference proteome</keyword>
<dbReference type="AlphaFoldDB" id="A0A3S5AWW0"/>